<evidence type="ECO:0000256" key="6">
    <source>
        <dbReference type="ARBA" id="ARBA00022949"/>
    </source>
</evidence>
<feature type="compositionally biased region" description="Low complexity" evidence="10">
    <location>
        <begin position="810"/>
        <end position="826"/>
    </location>
</feature>
<dbReference type="InterPro" id="IPR052300">
    <property type="entry name" value="Adhesion_Centrosome_assoc"/>
</dbReference>
<comment type="caution">
    <text evidence="11">The sequence shown here is derived from an EMBL/GenBank/DDBJ whole genome shotgun (WGS) entry which is preliminary data.</text>
</comment>
<feature type="region of interest" description="Disordered" evidence="10">
    <location>
        <begin position="751"/>
        <end position="776"/>
    </location>
</feature>
<feature type="region of interest" description="Disordered" evidence="10">
    <location>
        <begin position="545"/>
        <end position="729"/>
    </location>
</feature>
<feature type="compositionally biased region" description="Polar residues" evidence="10">
    <location>
        <begin position="827"/>
        <end position="840"/>
    </location>
</feature>
<dbReference type="PANTHER" id="PTHR46507">
    <property type="entry name" value="AFADIN- AND ALPHA-ACTININ-BINDING PROTEIN"/>
    <property type="match status" value="1"/>
</dbReference>
<dbReference type="GO" id="GO:0035735">
    <property type="term" value="P:intraciliary transport involved in cilium assembly"/>
    <property type="evidence" value="ECO:0007669"/>
    <property type="project" value="TreeGrafter"/>
</dbReference>
<evidence type="ECO:0000313" key="12">
    <source>
        <dbReference type="Proteomes" id="UP000738325"/>
    </source>
</evidence>
<dbReference type="Pfam" id="PF11559">
    <property type="entry name" value="ADIP"/>
    <property type="match status" value="1"/>
</dbReference>
<gene>
    <name evidence="11" type="ORF">BGZ99_000424</name>
</gene>
<keyword evidence="5" id="KW-0130">Cell adhesion</keyword>
<proteinExistence type="inferred from homology"/>
<feature type="compositionally biased region" description="Low complexity" evidence="10">
    <location>
        <begin position="706"/>
        <end position="721"/>
    </location>
</feature>
<dbReference type="AlphaFoldDB" id="A0A9P6UYH7"/>
<dbReference type="Proteomes" id="UP000738325">
    <property type="component" value="Unassembled WGS sequence"/>
</dbReference>
<keyword evidence="8" id="KW-0206">Cytoskeleton</keyword>
<feature type="compositionally biased region" description="Low complexity" evidence="10">
    <location>
        <begin position="846"/>
        <end position="859"/>
    </location>
</feature>
<comment type="subcellular location">
    <subcellularLocation>
        <location evidence="1">Cell junction</location>
    </subcellularLocation>
    <subcellularLocation>
        <location evidence="2">Cytoplasm</location>
        <location evidence="2">Cytoskeleton</location>
        <location evidence="2">Microtubule organizing center</location>
        <location evidence="2">Centrosome</location>
    </subcellularLocation>
</comment>
<feature type="coiled-coil region" evidence="9">
    <location>
        <begin position="197"/>
        <end position="224"/>
    </location>
</feature>
<comment type="similarity">
    <text evidence="3">Belongs to the ADIP family.</text>
</comment>
<keyword evidence="4" id="KW-0963">Cytoplasm</keyword>
<evidence type="ECO:0000256" key="9">
    <source>
        <dbReference type="SAM" id="Coils"/>
    </source>
</evidence>
<keyword evidence="12" id="KW-1185">Reference proteome</keyword>
<feature type="coiled-coil region" evidence="9">
    <location>
        <begin position="358"/>
        <end position="435"/>
    </location>
</feature>
<evidence type="ECO:0000256" key="2">
    <source>
        <dbReference type="ARBA" id="ARBA00004300"/>
    </source>
</evidence>
<evidence type="ECO:0000256" key="5">
    <source>
        <dbReference type="ARBA" id="ARBA00022889"/>
    </source>
</evidence>
<feature type="coiled-coil region" evidence="9">
    <location>
        <begin position="252"/>
        <end position="283"/>
    </location>
</feature>
<evidence type="ECO:0000256" key="7">
    <source>
        <dbReference type="ARBA" id="ARBA00023054"/>
    </source>
</evidence>
<protein>
    <submittedName>
        <fullName evidence="11">Uncharacterized protein</fullName>
    </submittedName>
</protein>
<feature type="compositionally biased region" description="Polar residues" evidence="10">
    <location>
        <begin position="679"/>
        <end position="688"/>
    </location>
</feature>
<organism evidence="11 12">
    <name type="scientific">Dissophora globulifera</name>
    <dbReference type="NCBI Taxonomy" id="979702"/>
    <lineage>
        <taxon>Eukaryota</taxon>
        <taxon>Fungi</taxon>
        <taxon>Fungi incertae sedis</taxon>
        <taxon>Mucoromycota</taxon>
        <taxon>Mortierellomycotina</taxon>
        <taxon>Mortierellomycetes</taxon>
        <taxon>Mortierellales</taxon>
        <taxon>Mortierellaceae</taxon>
        <taxon>Dissophora</taxon>
    </lineage>
</organism>
<accession>A0A9P6UYH7</accession>
<feature type="region of interest" description="Disordered" evidence="10">
    <location>
        <begin position="477"/>
        <end position="512"/>
    </location>
</feature>
<dbReference type="GO" id="GO:0007155">
    <property type="term" value="P:cell adhesion"/>
    <property type="evidence" value="ECO:0007669"/>
    <property type="project" value="UniProtKB-KW"/>
</dbReference>
<dbReference type="GO" id="GO:0036064">
    <property type="term" value="C:ciliary basal body"/>
    <property type="evidence" value="ECO:0007669"/>
    <property type="project" value="TreeGrafter"/>
</dbReference>
<dbReference type="PANTHER" id="PTHR46507:SF4">
    <property type="entry name" value="SSX FAMILY MEMBER 2 INTERACTING PROTEIN"/>
    <property type="match status" value="1"/>
</dbReference>
<evidence type="ECO:0000256" key="8">
    <source>
        <dbReference type="ARBA" id="ARBA00023212"/>
    </source>
</evidence>
<name>A0A9P6UYH7_9FUNG</name>
<reference evidence="11" key="1">
    <citation type="journal article" date="2020" name="Fungal Divers.">
        <title>Resolving the Mortierellaceae phylogeny through synthesis of multi-gene phylogenetics and phylogenomics.</title>
        <authorList>
            <person name="Vandepol N."/>
            <person name="Liber J."/>
            <person name="Desiro A."/>
            <person name="Na H."/>
            <person name="Kennedy M."/>
            <person name="Barry K."/>
            <person name="Grigoriev I.V."/>
            <person name="Miller A.N."/>
            <person name="O'Donnell K."/>
            <person name="Stajich J.E."/>
            <person name="Bonito G."/>
        </authorList>
    </citation>
    <scope>NUCLEOTIDE SEQUENCE</scope>
    <source>
        <strain evidence="11">REB-010B</strain>
    </source>
</reference>
<keyword evidence="7 9" id="KW-0175">Coiled coil</keyword>
<evidence type="ECO:0000256" key="10">
    <source>
        <dbReference type="SAM" id="MobiDB-lite"/>
    </source>
</evidence>
<evidence type="ECO:0000256" key="3">
    <source>
        <dbReference type="ARBA" id="ARBA00009291"/>
    </source>
</evidence>
<dbReference type="OrthoDB" id="312015at2759"/>
<keyword evidence="6" id="KW-0965">Cell junction</keyword>
<evidence type="ECO:0000313" key="11">
    <source>
        <dbReference type="EMBL" id="KAG0325598.1"/>
    </source>
</evidence>
<feature type="compositionally biased region" description="Acidic residues" evidence="10">
    <location>
        <begin position="565"/>
        <end position="576"/>
    </location>
</feature>
<evidence type="ECO:0000256" key="4">
    <source>
        <dbReference type="ARBA" id="ARBA00022490"/>
    </source>
</evidence>
<evidence type="ECO:0000256" key="1">
    <source>
        <dbReference type="ARBA" id="ARBA00004282"/>
    </source>
</evidence>
<feature type="coiled-coil region" evidence="9">
    <location>
        <begin position="137"/>
        <end position="171"/>
    </location>
</feature>
<dbReference type="InterPro" id="IPR021622">
    <property type="entry name" value="Afadin/alpha-actinin-bd"/>
</dbReference>
<dbReference type="EMBL" id="JAAAIP010000108">
    <property type="protein sequence ID" value="KAG0325598.1"/>
    <property type="molecule type" value="Genomic_DNA"/>
</dbReference>
<feature type="compositionally biased region" description="Basic and acidic residues" evidence="10">
    <location>
        <begin position="598"/>
        <end position="607"/>
    </location>
</feature>
<feature type="compositionally biased region" description="Low complexity" evidence="10">
    <location>
        <begin position="609"/>
        <end position="653"/>
    </location>
</feature>
<feature type="region of interest" description="Disordered" evidence="10">
    <location>
        <begin position="810"/>
        <end position="882"/>
    </location>
</feature>
<sequence length="882" mass="97341">MNGKATGSGKVAMHQTLLSDLDSDAHDWHDDSDLDQDDSYYVPDIRFTEKLTSLDPSLYQGSGDDFSTEENYEQTSAYINHQLSIYGFSSNLQFLSADKASASKIVTTLYKILQHHLKDTEYKEEMDLNWRRLSSDYDMTLQNLNATKALLEKSERESDMLGGRVAALEEELRVETEKHRYTREELKSSRANLQYTKTQYAHEARKKEQEMNVLKDKVQKLINRSIASSSSIPGGIKILNPVARSLYGTQHTNEAEQLLKEVIEQQQAKEAEVVEENEQLRRTLYTVHVELERLMNKNSTQKNTSPTPPYGLPFDMIRDRIETDIRDTLTLLSDQWNHRPSLNPTISATEVVVRDQRIDGLQKEMEKMRLELEDSTLLVQGAQRMIDNLSGGNFLSGVQDFKLNVEGSEMTLEELEEAETRISKQREDLARERKTFTEACLDLGKQREELDQAWKDFEESKRTFRLDKVMSFLSFSPSSEKRTLDVTPPSSPSRRNGSPSKKRMASSPLPFSVLTRSVRPKMQTTVLEVPDEDSDDRLWTREAGRQASWHSGELGHIAAGRGGGDSEENDVSEDEETLRRRPTRQRTNLLPSFGSGEQSRDNYEAARQRLSTSDDTLPSSFSFSTSTAPTTTRALKPALQQATTATQKSATVTDAARSRSTPMFKFDQKKAPSPIPMFATSSRGYDTTNRSDKTTTNRAGTGTSAGMDGMRSSSNSSNDGDSAPRSTTPVPLMAAAKVPSALSKAAANLAARKSTSRYPASSNTNTNTTTNISPNAGARNVSAARQGSNNGSTATRSVAVASSKALSSLLSGTATTARTTNSRPSTPATRLGQTPAPTTTVHRKSGATGTSESSAGSSSRQKPAPTMSASSSTIRRKLGANT</sequence>